<keyword evidence="3" id="KW-0378">Hydrolase</keyword>
<evidence type="ECO:0000256" key="1">
    <source>
        <dbReference type="SAM" id="Phobius"/>
    </source>
</evidence>
<dbReference type="EC" id="3.4.23.43" evidence="3"/>
<protein>
    <submittedName>
        <fullName evidence="3">Prepilin peptidase</fullName>
        <ecNumber evidence="3">3.4.23.43</ecNumber>
    </submittedName>
</protein>
<feature type="domain" description="Prepilin type IV endopeptidase peptidase" evidence="2">
    <location>
        <begin position="84"/>
        <end position="183"/>
    </location>
</feature>
<dbReference type="Proteomes" id="UP001596500">
    <property type="component" value="Unassembled WGS sequence"/>
</dbReference>
<name>A0ABW2RIP5_9BACL</name>
<feature type="transmembrane region" description="Helical" evidence="1">
    <location>
        <begin position="51"/>
        <end position="71"/>
    </location>
</feature>
<evidence type="ECO:0000259" key="2">
    <source>
        <dbReference type="Pfam" id="PF01478"/>
    </source>
</evidence>
<accession>A0ABW2RIP5</accession>
<gene>
    <name evidence="3" type="ORF">ACFQNG_06665</name>
</gene>
<feature type="transmembrane region" description="Helical" evidence="1">
    <location>
        <begin position="159"/>
        <end position="186"/>
    </location>
</feature>
<proteinExistence type="predicted"/>
<keyword evidence="4" id="KW-1185">Reference proteome</keyword>
<reference evidence="4" key="1">
    <citation type="journal article" date="2019" name="Int. J. Syst. Evol. Microbiol.">
        <title>The Global Catalogue of Microorganisms (GCM) 10K type strain sequencing project: providing services to taxonomists for standard genome sequencing and annotation.</title>
        <authorList>
            <consortium name="The Broad Institute Genomics Platform"/>
            <consortium name="The Broad Institute Genome Sequencing Center for Infectious Disease"/>
            <person name="Wu L."/>
            <person name="Ma J."/>
        </authorList>
    </citation>
    <scope>NUCLEOTIDE SEQUENCE [LARGE SCALE GENOMIC DNA]</scope>
    <source>
        <strain evidence="4">CGMCC 1.12942</strain>
    </source>
</reference>
<dbReference type="EMBL" id="JBHTBW010000019">
    <property type="protein sequence ID" value="MFC7440831.1"/>
    <property type="molecule type" value="Genomic_DNA"/>
</dbReference>
<dbReference type="Gene3D" id="1.20.120.1220">
    <property type="match status" value="1"/>
</dbReference>
<dbReference type="GO" id="GO:0004190">
    <property type="term" value="F:aspartic-type endopeptidase activity"/>
    <property type="evidence" value="ECO:0007669"/>
    <property type="project" value="UniProtKB-EC"/>
</dbReference>
<keyword evidence="1" id="KW-0812">Transmembrane</keyword>
<dbReference type="Pfam" id="PF01478">
    <property type="entry name" value="Peptidase_A24"/>
    <property type="match status" value="1"/>
</dbReference>
<evidence type="ECO:0000313" key="3">
    <source>
        <dbReference type="EMBL" id="MFC7440831.1"/>
    </source>
</evidence>
<comment type="caution">
    <text evidence="3">The sequence shown here is derived from an EMBL/GenBank/DDBJ whole genome shotgun (WGS) entry which is preliminary data.</text>
</comment>
<keyword evidence="1" id="KW-1133">Transmembrane helix</keyword>
<dbReference type="RefSeq" id="WP_379864116.1">
    <property type="nucleotide sequence ID" value="NZ_JBHTBW010000019.1"/>
</dbReference>
<feature type="transmembrane region" description="Helical" evidence="1">
    <location>
        <begin position="83"/>
        <end position="103"/>
    </location>
</feature>
<feature type="transmembrane region" description="Helical" evidence="1">
    <location>
        <begin position="130"/>
        <end position="147"/>
    </location>
</feature>
<evidence type="ECO:0000313" key="4">
    <source>
        <dbReference type="Proteomes" id="UP001596500"/>
    </source>
</evidence>
<sequence length="227" mass="25564">MADEQALGVVLAGMGAYWLPEWAESLLRRRTTDRFVRAFYDEMRSSTERWFFAYSRLGGMALHASIAWWLIEQPFLFLEKLIMWIFLVMLHVIVLTDLMAWLIPNSVTYGGNLLFACYCWLDRPASFTRIGLAALLTYGIGYLVWRITGGIGMGDVKLLLMSVWLLGFDLLIALWLSSLSALLTVIGRSLVQGKWTGGSPFPYGPHLAGGITVTLFWGDAVSRWIGL</sequence>
<organism evidence="3 4">
    <name type="scientific">Laceyella putida</name>
    <dbReference type="NCBI Taxonomy" id="110101"/>
    <lineage>
        <taxon>Bacteria</taxon>
        <taxon>Bacillati</taxon>
        <taxon>Bacillota</taxon>
        <taxon>Bacilli</taxon>
        <taxon>Bacillales</taxon>
        <taxon>Thermoactinomycetaceae</taxon>
        <taxon>Laceyella</taxon>
    </lineage>
</organism>
<keyword evidence="1" id="KW-0472">Membrane</keyword>
<dbReference type="InterPro" id="IPR000045">
    <property type="entry name" value="Prepilin_IV_endopep_pep"/>
</dbReference>